<keyword evidence="2" id="KW-1185">Reference proteome</keyword>
<protein>
    <submittedName>
        <fullName evidence="1">Uncharacterized protein</fullName>
    </submittedName>
</protein>
<evidence type="ECO:0000313" key="2">
    <source>
        <dbReference type="Proteomes" id="UP001303946"/>
    </source>
</evidence>
<proteinExistence type="predicted"/>
<accession>A0ABZ0CUC6</accession>
<organism evidence="1 2">
    <name type="scientific">Piscinibacter gummiphilus</name>
    <dbReference type="NCBI Taxonomy" id="946333"/>
    <lineage>
        <taxon>Bacteria</taxon>
        <taxon>Pseudomonadati</taxon>
        <taxon>Pseudomonadota</taxon>
        <taxon>Betaproteobacteria</taxon>
        <taxon>Burkholderiales</taxon>
        <taxon>Sphaerotilaceae</taxon>
        <taxon>Piscinibacter</taxon>
    </lineage>
</organism>
<gene>
    <name evidence="1" type="ORF">RXV79_16580</name>
</gene>
<dbReference type="Proteomes" id="UP001303946">
    <property type="component" value="Chromosome"/>
</dbReference>
<dbReference type="RefSeq" id="WP_316699026.1">
    <property type="nucleotide sequence ID" value="NZ_CP136336.1"/>
</dbReference>
<sequence length="151" mass="16307">MRKRCKRKVWSTHGTPVTFGLRREELAGPSLIARHCLDEVLKHTGTPDHVAAIGSVAKYCVAIVERLIKDDSIPAEQHGPARAVAADGAEAIAAVQARYTREGKVGCSGEERQQLAALLDLNDEIDKVATRRQSRDVVRQVMGDLLAGGAS</sequence>
<name>A0ABZ0CUC6_9BURK</name>
<reference evidence="1 2" key="1">
    <citation type="submission" date="2023-10" db="EMBL/GenBank/DDBJ databases">
        <title>Bacteria for the degradation of biodegradable plastic PBAT(Polybutylene adipate terephthalate).</title>
        <authorList>
            <person name="Weon H.-Y."/>
            <person name="Yeon J."/>
        </authorList>
    </citation>
    <scope>NUCLEOTIDE SEQUENCE [LARGE SCALE GENOMIC DNA]</scope>
    <source>
        <strain evidence="1 2">SBD 7-3</strain>
    </source>
</reference>
<evidence type="ECO:0000313" key="1">
    <source>
        <dbReference type="EMBL" id="WOB06537.1"/>
    </source>
</evidence>
<dbReference type="EMBL" id="CP136336">
    <property type="protein sequence ID" value="WOB06537.1"/>
    <property type="molecule type" value="Genomic_DNA"/>
</dbReference>